<dbReference type="AlphaFoldDB" id="A0AA39X0E9"/>
<comment type="caution">
    <text evidence="2">The sequence shown here is derived from an EMBL/GenBank/DDBJ whole genome shotgun (WGS) entry which is preliminary data.</text>
</comment>
<organism evidence="2 3">
    <name type="scientific">Bombardia bombarda</name>
    <dbReference type="NCBI Taxonomy" id="252184"/>
    <lineage>
        <taxon>Eukaryota</taxon>
        <taxon>Fungi</taxon>
        <taxon>Dikarya</taxon>
        <taxon>Ascomycota</taxon>
        <taxon>Pezizomycotina</taxon>
        <taxon>Sordariomycetes</taxon>
        <taxon>Sordariomycetidae</taxon>
        <taxon>Sordariales</taxon>
        <taxon>Lasiosphaeriaceae</taxon>
        <taxon>Bombardia</taxon>
    </lineage>
</organism>
<name>A0AA39X0E9_9PEZI</name>
<feature type="region of interest" description="Disordered" evidence="1">
    <location>
        <begin position="55"/>
        <end position="76"/>
    </location>
</feature>
<feature type="region of interest" description="Disordered" evidence="1">
    <location>
        <begin position="206"/>
        <end position="279"/>
    </location>
</feature>
<keyword evidence="3" id="KW-1185">Reference proteome</keyword>
<proteinExistence type="predicted"/>
<dbReference type="Proteomes" id="UP001174934">
    <property type="component" value="Unassembled WGS sequence"/>
</dbReference>
<protein>
    <submittedName>
        <fullName evidence="2">Uncharacterized protein</fullName>
    </submittedName>
</protein>
<reference evidence="2" key="1">
    <citation type="submission" date="2023-06" db="EMBL/GenBank/DDBJ databases">
        <title>Genome-scale phylogeny and comparative genomics of the fungal order Sordariales.</title>
        <authorList>
            <consortium name="Lawrence Berkeley National Laboratory"/>
            <person name="Hensen N."/>
            <person name="Bonometti L."/>
            <person name="Westerberg I."/>
            <person name="Brannstrom I.O."/>
            <person name="Guillou S."/>
            <person name="Cros-Aarteil S."/>
            <person name="Calhoun S."/>
            <person name="Haridas S."/>
            <person name="Kuo A."/>
            <person name="Mondo S."/>
            <person name="Pangilinan J."/>
            <person name="Riley R."/>
            <person name="LaButti K."/>
            <person name="Andreopoulos B."/>
            <person name="Lipzen A."/>
            <person name="Chen C."/>
            <person name="Yanf M."/>
            <person name="Daum C."/>
            <person name="Ng V."/>
            <person name="Clum A."/>
            <person name="Steindorff A."/>
            <person name="Ohm R."/>
            <person name="Martin F."/>
            <person name="Silar P."/>
            <person name="Natvig D."/>
            <person name="Lalanne C."/>
            <person name="Gautier V."/>
            <person name="Ament-velasquez S.L."/>
            <person name="Kruys A."/>
            <person name="Hutchinson M.I."/>
            <person name="Powell A.J."/>
            <person name="Barry K."/>
            <person name="Miller A.N."/>
            <person name="Grigoriev I.V."/>
            <person name="Debuchy R."/>
            <person name="Gladieux P."/>
            <person name="Thoren M.H."/>
            <person name="Johannesson H."/>
        </authorList>
    </citation>
    <scope>NUCLEOTIDE SEQUENCE</scope>
    <source>
        <strain evidence="2">SMH3391-2</strain>
    </source>
</reference>
<dbReference type="EMBL" id="JAULSR010000003">
    <property type="protein sequence ID" value="KAK0624963.1"/>
    <property type="molecule type" value="Genomic_DNA"/>
</dbReference>
<evidence type="ECO:0000313" key="3">
    <source>
        <dbReference type="Proteomes" id="UP001174934"/>
    </source>
</evidence>
<feature type="region of interest" description="Disordered" evidence="1">
    <location>
        <begin position="294"/>
        <end position="352"/>
    </location>
</feature>
<gene>
    <name evidence="2" type="ORF">B0T17DRAFT_599568</name>
</gene>
<evidence type="ECO:0000256" key="1">
    <source>
        <dbReference type="SAM" id="MobiDB-lite"/>
    </source>
</evidence>
<sequence length="352" mass="37729">MNHCSNRGVVAPQFSEILARIDTDIIDTKCSPVLPPLNMVAVPRNHQALPTLQPDSRKEHLASSVDGSYAKVHPKTDDDKKMMGLLDSVSLKPYLTPLGQIQAMLPSGTAAGNHTPSALPTPTAYNPPAANGVTYTTSQGPPHPSYYPNGAYNSACQCWQCMHPPPAPQPPPPPPQYDAAPSNWNAQIQQAPPLLNALSLLSSGRAPRSRYRPRAPFSPIQDSAPGLPSLPAYAQSNMNRDVDRHPSPPQHPAAAPAAQQAPPTVQQAAPSPMERVPSLNSRASIVEPDEMVATPPSHMEQQQQQHNNSQSGNHGTMRVVEQSAPGEEIIPDANGDEADPEVKVETSQSYYA</sequence>
<feature type="compositionally biased region" description="Low complexity" evidence="1">
    <location>
        <begin position="252"/>
        <end position="272"/>
    </location>
</feature>
<accession>A0AA39X0E9</accession>
<feature type="compositionally biased region" description="Low complexity" evidence="1">
    <location>
        <begin position="301"/>
        <end position="315"/>
    </location>
</feature>
<evidence type="ECO:0000313" key="2">
    <source>
        <dbReference type="EMBL" id="KAK0624963.1"/>
    </source>
</evidence>